<protein>
    <submittedName>
        <fullName evidence="1">Uncharacterized protein</fullName>
    </submittedName>
</protein>
<gene>
    <name evidence="1" type="ORF">YQE_02405</name>
</gene>
<reference evidence="1" key="1">
    <citation type="journal article" date="2013" name="Genome Biol.">
        <title>Draft genome of the mountain pine beetle, Dendroctonus ponderosae Hopkins, a major forest pest.</title>
        <authorList>
            <person name="Keeling C.I."/>
            <person name="Yuen M.M."/>
            <person name="Liao N.Y."/>
            <person name="Docking T.R."/>
            <person name="Chan S.K."/>
            <person name="Taylor G.A."/>
            <person name="Palmquist D.L."/>
            <person name="Jackman S.D."/>
            <person name="Nguyen A."/>
            <person name="Li M."/>
            <person name="Henderson H."/>
            <person name="Janes J.K."/>
            <person name="Zhao Y."/>
            <person name="Pandoh P."/>
            <person name="Moore R."/>
            <person name="Sperling F.A."/>
            <person name="Huber D.P."/>
            <person name="Birol I."/>
            <person name="Jones S.J."/>
            <person name="Bohlmann J."/>
        </authorList>
    </citation>
    <scope>NUCLEOTIDE SEQUENCE</scope>
</reference>
<organism evidence="1">
    <name type="scientific">Dendroctonus ponderosae</name>
    <name type="common">Mountain pine beetle</name>
    <dbReference type="NCBI Taxonomy" id="77166"/>
    <lineage>
        <taxon>Eukaryota</taxon>
        <taxon>Metazoa</taxon>
        <taxon>Ecdysozoa</taxon>
        <taxon>Arthropoda</taxon>
        <taxon>Hexapoda</taxon>
        <taxon>Insecta</taxon>
        <taxon>Pterygota</taxon>
        <taxon>Neoptera</taxon>
        <taxon>Endopterygota</taxon>
        <taxon>Coleoptera</taxon>
        <taxon>Polyphaga</taxon>
        <taxon>Cucujiformia</taxon>
        <taxon>Curculionidae</taxon>
        <taxon>Scolytinae</taxon>
        <taxon>Dendroctonus</taxon>
    </lineage>
</organism>
<proteinExistence type="predicted"/>
<dbReference type="HOGENOM" id="CLU_2690359_0_0_1"/>
<dbReference type="AlphaFoldDB" id="N6TT05"/>
<accession>N6TT05</accession>
<sequence length="74" mass="8272">MAQSNTFFTHTSPLESVLRPANVYPGKRRLMPKCAIFLDHRMNMFMPHQISPTVPGCQDTLSKESSLNHTASAP</sequence>
<evidence type="ECO:0000313" key="1">
    <source>
        <dbReference type="EMBL" id="ENN81188.1"/>
    </source>
</evidence>
<dbReference type="EMBL" id="KB740174">
    <property type="protein sequence ID" value="ENN81188.1"/>
    <property type="molecule type" value="Genomic_DNA"/>
</dbReference>
<feature type="non-terminal residue" evidence="1">
    <location>
        <position position="1"/>
    </location>
</feature>
<name>N6TT05_DENPD</name>